<keyword evidence="2" id="KW-1185">Reference proteome</keyword>
<dbReference type="AlphaFoldDB" id="C7Q185"/>
<organism evidence="1 2">
    <name type="scientific">Catenulispora acidiphila (strain DSM 44928 / JCM 14897 / NBRC 102108 / NRRL B-24433 / ID139908)</name>
    <dbReference type="NCBI Taxonomy" id="479433"/>
    <lineage>
        <taxon>Bacteria</taxon>
        <taxon>Bacillati</taxon>
        <taxon>Actinomycetota</taxon>
        <taxon>Actinomycetes</taxon>
        <taxon>Catenulisporales</taxon>
        <taxon>Catenulisporaceae</taxon>
        <taxon>Catenulispora</taxon>
    </lineage>
</organism>
<dbReference type="OrthoDB" id="4204829at2"/>
<dbReference type="HOGENOM" id="CLU_1851513_0_0_11"/>
<evidence type="ECO:0000313" key="1">
    <source>
        <dbReference type="EMBL" id="ACU71760.1"/>
    </source>
</evidence>
<sequence length="138" mass="13893">MAMEGLGRVFNIIPIAAGNGFSLKQATACTFVCTGNDTFTLTVASTFGGSYATPGNIITRIYTNTATNGTATWVKASQAASNAVTIASGTVAFTVFGIQLADPKAYVKVSVGGSGLVTAILHDLTASRGPANLAILGA</sequence>
<dbReference type="EMBL" id="CP001700">
    <property type="protein sequence ID" value="ACU71760.1"/>
    <property type="molecule type" value="Genomic_DNA"/>
</dbReference>
<accession>C7Q185</accession>
<proteinExistence type="predicted"/>
<reference evidence="1 2" key="1">
    <citation type="journal article" date="2009" name="Stand. Genomic Sci.">
        <title>Complete genome sequence of Catenulispora acidiphila type strain (ID 139908).</title>
        <authorList>
            <person name="Copeland A."/>
            <person name="Lapidus A."/>
            <person name="Glavina Del Rio T."/>
            <person name="Nolan M."/>
            <person name="Lucas S."/>
            <person name="Chen F."/>
            <person name="Tice H."/>
            <person name="Cheng J.F."/>
            <person name="Bruce D."/>
            <person name="Goodwin L."/>
            <person name="Pitluck S."/>
            <person name="Mikhailova N."/>
            <person name="Pati A."/>
            <person name="Ivanova N."/>
            <person name="Mavromatis K."/>
            <person name="Chen A."/>
            <person name="Palaniappan K."/>
            <person name="Chain P."/>
            <person name="Land M."/>
            <person name="Hauser L."/>
            <person name="Chang Y.J."/>
            <person name="Jeffries C.D."/>
            <person name="Chertkov O."/>
            <person name="Brettin T."/>
            <person name="Detter J.C."/>
            <person name="Han C."/>
            <person name="Ali Z."/>
            <person name="Tindall B.J."/>
            <person name="Goker M."/>
            <person name="Bristow J."/>
            <person name="Eisen J.A."/>
            <person name="Markowitz V."/>
            <person name="Hugenholtz P."/>
            <person name="Kyrpides N.C."/>
            <person name="Klenk H.P."/>
        </authorList>
    </citation>
    <scope>NUCLEOTIDE SEQUENCE [LARGE SCALE GENOMIC DNA]</scope>
    <source>
        <strain evidence="2">DSM 44928 / JCM 14897 / NBRC 102108 / NRRL B-24433 / ID139908</strain>
    </source>
</reference>
<dbReference type="KEGG" id="cai:Caci_2851"/>
<dbReference type="STRING" id="479433.Caci_2851"/>
<evidence type="ECO:0000313" key="2">
    <source>
        <dbReference type="Proteomes" id="UP000000851"/>
    </source>
</evidence>
<protein>
    <submittedName>
        <fullName evidence="1">Uncharacterized protein</fullName>
    </submittedName>
</protein>
<dbReference type="RefSeq" id="WP_012787053.1">
    <property type="nucleotide sequence ID" value="NC_013131.1"/>
</dbReference>
<dbReference type="eggNOG" id="ENOG5033XU5">
    <property type="taxonomic scope" value="Bacteria"/>
</dbReference>
<name>C7Q185_CATAD</name>
<dbReference type="InParanoid" id="C7Q185"/>
<gene>
    <name evidence="1" type="ordered locus">Caci_2851</name>
</gene>
<dbReference type="Proteomes" id="UP000000851">
    <property type="component" value="Chromosome"/>
</dbReference>